<protein>
    <submittedName>
        <fullName evidence="2">Uncharacterized protein</fullName>
    </submittedName>
</protein>
<organism evidence="2 3">
    <name type="scientific">Lentzea guizhouensis</name>
    <dbReference type="NCBI Taxonomy" id="1586287"/>
    <lineage>
        <taxon>Bacteria</taxon>
        <taxon>Bacillati</taxon>
        <taxon>Actinomycetota</taxon>
        <taxon>Actinomycetes</taxon>
        <taxon>Pseudonocardiales</taxon>
        <taxon>Pseudonocardiaceae</taxon>
        <taxon>Lentzea</taxon>
    </lineage>
</organism>
<accession>A0A1B2HCQ7</accession>
<keyword evidence="3" id="KW-1185">Reference proteome</keyword>
<dbReference type="Proteomes" id="UP000093053">
    <property type="component" value="Chromosome"/>
</dbReference>
<dbReference type="KEGG" id="led:BBK82_04740"/>
<dbReference type="RefSeq" id="WP_065913899.1">
    <property type="nucleotide sequence ID" value="NZ_CP016793.1"/>
</dbReference>
<gene>
    <name evidence="2" type="ORF">BBK82_04740</name>
</gene>
<feature type="transmembrane region" description="Helical" evidence="1">
    <location>
        <begin position="91"/>
        <end position="112"/>
    </location>
</feature>
<sequence>MNGRASGRGRVYQAYGDQHFNGVHEHKHDHDDNDFNGLFLGRGPGRLVIVVGMAVAAFGFVGWASIIFGSWHRKGPSDGESMLGDVLPSGLPIGVVYFIGFGLGAVLVQIGSSMAKAAARNGGFLGHLVVAVVLLAIVGVAAATVLAGAGWDAVAPDFTR</sequence>
<dbReference type="STRING" id="1586287.BBK82_04740"/>
<keyword evidence="1" id="KW-1133">Transmembrane helix</keyword>
<dbReference type="EMBL" id="CP016793">
    <property type="protein sequence ID" value="ANZ35489.1"/>
    <property type="molecule type" value="Genomic_DNA"/>
</dbReference>
<dbReference type="AlphaFoldDB" id="A0A1B2HCQ7"/>
<evidence type="ECO:0000256" key="1">
    <source>
        <dbReference type="SAM" id="Phobius"/>
    </source>
</evidence>
<evidence type="ECO:0000313" key="3">
    <source>
        <dbReference type="Proteomes" id="UP000093053"/>
    </source>
</evidence>
<name>A0A1B2HCQ7_9PSEU</name>
<keyword evidence="1" id="KW-0812">Transmembrane</keyword>
<evidence type="ECO:0000313" key="2">
    <source>
        <dbReference type="EMBL" id="ANZ35489.1"/>
    </source>
</evidence>
<reference evidence="2 3" key="1">
    <citation type="submission" date="2016-07" db="EMBL/GenBank/DDBJ databases">
        <title>Complete genome sequence of the Lentzea guizhouensis DHS C013.</title>
        <authorList>
            <person name="Cao C."/>
        </authorList>
    </citation>
    <scope>NUCLEOTIDE SEQUENCE [LARGE SCALE GENOMIC DNA]</scope>
    <source>
        <strain evidence="2 3">DHS C013</strain>
    </source>
</reference>
<proteinExistence type="predicted"/>
<keyword evidence="1" id="KW-0472">Membrane</keyword>
<feature type="transmembrane region" description="Helical" evidence="1">
    <location>
        <begin position="124"/>
        <end position="151"/>
    </location>
</feature>
<feature type="transmembrane region" description="Helical" evidence="1">
    <location>
        <begin position="47"/>
        <end position="71"/>
    </location>
</feature>